<comment type="caution">
    <text evidence="3">The sequence shown here is derived from an EMBL/GenBank/DDBJ whole genome shotgun (WGS) entry which is preliminary data.</text>
</comment>
<evidence type="ECO:0000256" key="1">
    <source>
        <dbReference type="SAM" id="SignalP"/>
    </source>
</evidence>
<sequence>MQWGVLLSIASVISSVQAIIRFPCSQLVTQRYDPLVNPGQVSPHLHQIIGGNAFNMTMDPNNDLPSMSTCTTCKFKEDFSNYWTAVMFFKHRNGSYIRVPQMPNAFTGTPNGGMTVYYIQPYNDEKATAFKKGFRMIVGDPAIRNHTFVNKDSGEDKALSFRCFDTDFSGPAAPFAPGNGLDTFDFPKGKCTGGIRANIYFPSCWDGVNLDSPDHRSHVAYPLGPPDESGLYFFAGTCPSTHPVRTPVLFMETMWDTRPFNDLEWPEDGSQPFVFSMGDPTGYGQHADYVFGWEGDSLQRAMDVCTKWDGRPESCGELTLNTDEEMNQCVQTPKVNEVTEGQYLNALPGCNPIQDGPAPATMAGNCNAVSTTGGFLSPTGSASL</sequence>
<evidence type="ECO:0000313" key="4">
    <source>
        <dbReference type="Proteomes" id="UP000807306"/>
    </source>
</evidence>
<dbReference type="InterPro" id="IPR018535">
    <property type="entry name" value="DUF1996"/>
</dbReference>
<dbReference type="Proteomes" id="UP000807306">
    <property type="component" value="Unassembled WGS sequence"/>
</dbReference>
<proteinExistence type="predicted"/>
<evidence type="ECO:0000313" key="3">
    <source>
        <dbReference type="EMBL" id="KAF9525739.1"/>
    </source>
</evidence>
<dbReference type="PANTHER" id="PTHR43662">
    <property type="match status" value="1"/>
</dbReference>
<dbReference type="Pfam" id="PF09362">
    <property type="entry name" value="DUF1996"/>
    <property type="match status" value="1"/>
</dbReference>
<evidence type="ECO:0000259" key="2">
    <source>
        <dbReference type="Pfam" id="PF09362"/>
    </source>
</evidence>
<dbReference type="AlphaFoldDB" id="A0A9P6JMJ7"/>
<feature type="domain" description="DUF1996" evidence="2">
    <location>
        <begin position="33"/>
        <end position="293"/>
    </location>
</feature>
<keyword evidence="4" id="KW-1185">Reference proteome</keyword>
<gene>
    <name evidence="3" type="ORF">CPB83DRAFT_941609</name>
</gene>
<organism evidence="3 4">
    <name type="scientific">Crepidotus variabilis</name>
    <dbReference type="NCBI Taxonomy" id="179855"/>
    <lineage>
        <taxon>Eukaryota</taxon>
        <taxon>Fungi</taxon>
        <taxon>Dikarya</taxon>
        <taxon>Basidiomycota</taxon>
        <taxon>Agaricomycotina</taxon>
        <taxon>Agaricomycetes</taxon>
        <taxon>Agaricomycetidae</taxon>
        <taxon>Agaricales</taxon>
        <taxon>Agaricineae</taxon>
        <taxon>Crepidotaceae</taxon>
        <taxon>Crepidotus</taxon>
    </lineage>
</organism>
<protein>
    <recommendedName>
        <fullName evidence="2">DUF1996 domain-containing protein</fullName>
    </recommendedName>
</protein>
<accession>A0A9P6JMJ7</accession>
<keyword evidence="1" id="KW-0732">Signal</keyword>
<feature type="signal peptide" evidence="1">
    <location>
        <begin position="1"/>
        <end position="18"/>
    </location>
</feature>
<name>A0A9P6JMJ7_9AGAR</name>
<reference evidence="3" key="1">
    <citation type="submission" date="2020-11" db="EMBL/GenBank/DDBJ databases">
        <authorList>
            <consortium name="DOE Joint Genome Institute"/>
            <person name="Ahrendt S."/>
            <person name="Riley R."/>
            <person name="Andreopoulos W."/>
            <person name="Labutti K."/>
            <person name="Pangilinan J."/>
            <person name="Ruiz-Duenas F.J."/>
            <person name="Barrasa J.M."/>
            <person name="Sanchez-Garcia M."/>
            <person name="Camarero S."/>
            <person name="Miyauchi S."/>
            <person name="Serrano A."/>
            <person name="Linde D."/>
            <person name="Babiker R."/>
            <person name="Drula E."/>
            <person name="Ayuso-Fernandez I."/>
            <person name="Pacheco R."/>
            <person name="Padilla G."/>
            <person name="Ferreira P."/>
            <person name="Barriuso J."/>
            <person name="Kellner H."/>
            <person name="Castanera R."/>
            <person name="Alfaro M."/>
            <person name="Ramirez L."/>
            <person name="Pisabarro A.G."/>
            <person name="Kuo A."/>
            <person name="Tritt A."/>
            <person name="Lipzen A."/>
            <person name="He G."/>
            <person name="Yan M."/>
            <person name="Ng V."/>
            <person name="Cullen D."/>
            <person name="Martin F."/>
            <person name="Rosso M.-N."/>
            <person name="Henrissat B."/>
            <person name="Hibbett D."/>
            <person name="Martinez A.T."/>
            <person name="Grigoriev I.V."/>
        </authorList>
    </citation>
    <scope>NUCLEOTIDE SEQUENCE</scope>
    <source>
        <strain evidence="3">CBS 506.95</strain>
    </source>
</reference>
<dbReference type="PANTHER" id="PTHR43662:SF3">
    <property type="entry name" value="DOMAIN PROTEIN, PUTATIVE (AFU_ORTHOLOGUE AFUA_6G11970)-RELATED"/>
    <property type="match status" value="1"/>
</dbReference>
<dbReference type="EMBL" id="MU157880">
    <property type="protein sequence ID" value="KAF9525739.1"/>
    <property type="molecule type" value="Genomic_DNA"/>
</dbReference>
<feature type="chain" id="PRO_5040269378" description="DUF1996 domain-containing protein" evidence="1">
    <location>
        <begin position="19"/>
        <end position="384"/>
    </location>
</feature>
<dbReference type="OrthoDB" id="74764at2759"/>